<dbReference type="SUPFAM" id="SSF52266">
    <property type="entry name" value="SGNH hydrolase"/>
    <property type="match status" value="1"/>
</dbReference>
<dbReference type="EMBL" id="JBHSFK010000012">
    <property type="protein sequence ID" value="MFC4501754.1"/>
    <property type="molecule type" value="Genomic_DNA"/>
</dbReference>
<dbReference type="Gene3D" id="2.60.120.260">
    <property type="entry name" value="Galactose-binding domain-like"/>
    <property type="match status" value="1"/>
</dbReference>
<dbReference type="RefSeq" id="WP_381173745.1">
    <property type="nucleotide sequence ID" value="NZ_JBHSFK010000012.1"/>
</dbReference>
<protein>
    <recommendedName>
        <fullName evidence="3">SGNH hydrolase-type esterase domain-containing protein</fullName>
    </recommendedName>
</protein>
<organism evidence="1 2">
    <name type="scientific">Streptomyces vulcanius</name>
    <dbReference type="NCBI Taxonomy" id="1441876"/>
    <lineage>
        <taxon>Bacteria</taxon>
        <taxon>Bacillati</taxon>
        <taxon>Actinomycetota</taxon>
        <taxon>Actinomycetes</taxon>
        <taxon>Kitasatosporales</taxon>
        <taxon>Streptomycetaceae</taxon>
        <taxon>Streptomyces</taxon>
    </lineage>
</organism>
<evidence type="ECO:0008006" key="3">
    <source>
        <dbReference type="Google" id="ProtNLM"/>
    </source>
</evidence>
<keyword evidence="2" id="KW-1185">Reference proteome</keyword>
<gene>
    <name evidence="1" type="ORF">ACFPIH_19840</name>
</gene>
<dbReference type="Proteomes" id="UP001595839">
    <property type="component" value="Unassembled WGS sequence"/>
</dbReference>
<proteinExistence type="predicted"/>
<name>A0ABV9AQ08_9ACTN</name>
<comment type="caution">
    <text evidence="1">The sequence shown here is derived from an EMBL/GenBank/DDBJ whole genome shotgun (WGS) entry which is preliminary data.</text>
</comment>
<evidence type="ECO:0000313" key="1">
    <source>
        <dbReference type="EMBL" id="MFC4501754.1"/>
    </source>
</evidence>
<sequence length="509" mass="52706">MARNQYGGTAADVAEDVTGARVPGAMGTVWDGPGSGANQLTDLTDMDGNAMGQLVADDQGMIPAFLGPDEAEVLWVDFGGGRVAITPVDVGSRLRNHVENLTPDAHGDRAYANATFVKLVDAAWLVTPNGRATGKGVYVPRQWGEFWRPARAAARAGTGKARIAVIGGSSAVGFYASNLVTRSWPGVVATALQADNGDGGSGFVSALFSATGIQGNDAAAVNQWNTSGGLASQTGTWAIGGLQAGPGWGYLYTSTTGSSMTWTVRGSTLTVYTLGGDGGRAPWAYSIDGGPDVVVTDSTTTGLTVLRTTVPGLSAGTHTVRVRHTGTGSQYLSVCGVSAENNSGVVLNNFGKKNANASQYLPVGKVGWNGGTNYPADILIYGISPQDVIDGVAVDTWASQVRQHLSQVKDGGSNVGTTDVVFVLPHIGRADTQGHRFQDFTDRTYALASTFEAAVVDIWNLGRNSWNFFNSLGYWGNPSAPGTAGTDDALLSDAGHSYMAGVLASLLNS</sequence>
<reference evidence="2" key="1">
    <citation type="journal article" date="2019" name="Int. J. Syst. Evol. Microbiol.">
        <title>The Global Catalogue of Microorganisms (GCM) 10K type strain sequencing project: providing services to taxonomists for standard genome sequencing and annotation.</title>
        <authorList>
            <consortium name="The Broad Institute Genomics Platform"/>
            <consortium name="The Broad Institute Genome Sequencing Center for Infectious Disease"/>
            <person name="Wu L."/>
            <person name="Ma J."/>
        </authorList>
    </citation>
    <scope>NUCLEOTIDE SEQUENCE [LARGE SCALE GENOMIC DNA]</scope>
    <source>
        <strain evidence="2">CGMCC 4.7177</strain>
    </source>
</reference>
<evidence type="ECO:0000313" key="2">
    <source>
        <dbReference type="Proteomes" id="UP001595839"/>
    </source>
</evidence>
<accession>A0ABV9AQ08</accession>